<gene>
    <name evidence="11" type="ORF">V5799_022254</name>
</gene>
<evidence type="ECO:0000256" key="7">
    <source>
        <dbReference type="SAM" id="Coils"/>
    </source>
</evidence>
<keyword evidence="1" id="KW-0479">Metal-binding</keyword>
<evidence type="ECO:0000256" key="6">
    <source>
        <dbReference type="PROSITE-ProRule" id="PRU00087"/>
    </source>
</evidence>
<dbReference type="GO" id="GO:0061630">
    <property type="term" value="F:ubiquitin protein ligase activity"/>
    <property type="evidence" value="ECO:0007669"/>
    <property type="project" value="TreeGrafter"/>
</dbReference>
<protein>
    <recommendedName>
        <fullName evidence="13">Tripartite motif-containing protein 45</fullName>
    </recommendedName>
</protein>
<evidence type="ECO:0000256" key="2">
    <source>
        <dbReference type="ARBA" id="ARBA00022737"/>
    </source>
</evidence>
<name>A0AAQ4FLC6_AMBAM</name>
<feature type="region of interest" description="Disordered" evidence="8">
    <location>
        <begin position="195"/>
        <end position="216"/>
    </location>
</feature>
<dbReference type="Proteomes" id="UP001321473">
    <property type="component" value="Unassembled WGS sequence"/>
</dbReference>
<feature type="region of interest" description="Disordered" evidence="8">
    <location>
        <begin position="571"/>
        <end position="591"/>
    </location>
</feature>
<dbReference type="InterPro" id="IPR047153">
    <property type="entry name" value="TRIM45/56/19-like"/>
</dbReference>
<proteinExistence type="predicted"/>
<dbReference type="PROSITE" id="PS50089">
    <property type="entry name" value="ZF_RING_2"/>
    <property type="match status" value="1"/>
</dbReference>
<dbReference type="InterPro" id="IPR013083">
    <property type="entry name" value="Znf_RING/FYVE/PHD"/>
</dbReference>
<dbReference type="Gene3D" id="3.30.160.60">
    <property type="entry name" value="Classic Zinc Finger"/>
    <property type="match status" value="1"/>
</dbReference>
<dbReference type="SMART" id="SM00184">
    <property type="entry name" value="RING"/>
    <property type="match status" value="1"/>
</dbReference>
<feature type="repeat" description="Filamin" evidence="6">
    <location>
        <begin position="470"/>
        <end position="543"/>
    </location>
</feature>
<dbReference type="Gene3D" id="3.30.40.10">
    <property type="entry name" value="Zinc/RING finger domain, C3HC4 (zinc finger)"/>
    <property type="match status" value="1"/>
</dbReference>
<dbReference type="GO" id="GO:0008270">
    <property type="term" value="F:zinc ion binding"/>
    <property type="evidence" value="ECO:0007669"/>
    <property type="project" value="UniProtKB-KW"/>
</dbReference>
<dbReference type="Gene3D" id="2.60.40.10">
    <property type="entry name" value="Immunoglobulins"/>
    <property type="match status" value="1"/>
</dbReference>
<dbReference type="InterPro" id="IPR014756">
    <property type="entry name" value="Ig_E-set"/>
</dbReference>
<dbReference type="AlphaFoldDB" id="A0AAQ4FLC6"/>
<dbReference type="PROSITE" id="PS00518">
    <property type="entry name" value="ZF_RING_1"/>
    <property type="match status" value="1"/>
</dbReference>
<keyword evidence="3 5" id="KW-0863">Zinc-finger</keyword>
<evidence type="ECO:0000256" key="4">
    <source>
        <dbReference type="ARBA" id="ARBA00022833"/>
    </source>
</evidence>
<comment type="caution">
    <text evidence="11">The sequence shown here is derived from an EMBL/GenBank/DDBJ whole genome shotgun (WGS) entry which is preliminary data.</text>
</comment>
<feature type="domain" description="RING-type" evidence="9">
    <location>
        <begin position="24"/>
        <end position="54"/>
    </location>
</feature>
<dbReference type="InterPro" id="IPR017868">
    <property type="entry name" value="Filamin/ABP280_repeat-like"/>
</dbReference>
<organism evidence="11 12">
    <name type="scientific">Amblyomma americanum</name>
    <name type="common">Lone star tick</name>
    <dbReference type="NCBI Taxonomy" id="6943"/>
    <lineage>
        <taxon>Eukaryota</taxon>
        <taxon>Metazoa</taxon>
        <taxon>Ecdysozoa</taxon>
        <taxon>Arthropoda</taxon>
        <taxon>Chelicerata</taxon>
        <taxon>Arachnida</taxon>
        <taxon>Acari</taxon>
        <taxon>Parasitiformes</taxon>
        <taxon>Ixodida</taxon>
        <taxon>Ixodoidea</taxon>
        <taxon>Ixodidae</taxon>
        <taxon>Amblyomminae</taxon>
        <taxon>Amblyomma</taxon>
    </lineage>
</organism>
<keyword evidence="12" id="KW-1185">Reference proteome</keyword>
<keyword evidence="2" id="KW-0677">Repeat</keyword>
<feature type="coiled-coil region" evidence="7">
    <location>
        <begin position="282"/>
        <end position="345"/>
    </location>
</feature>
<dbReference type="SUPFAM" id="SSF57850">
    <property type="entry name" value="RING/U-box"/>
    <property type="match status" value="1"/>
</dbReference>
<evidence type="ECO:0000256" key="3">
    <source>
        <dbReference type="ARBA" id="ARBA00022771"/>
    </source>
</evidence>
<dbReference type="InterPro" id="IPR027370">
    <property type="entry name" value="Znf-RING_euk"/>
</dbReference>
<dbReference type="Pfam" id="PF00643">
    <property type="entry name" value="zf-B_box"/>
    <property type="match status" value="1"/>
</dbReference>
<reference evidence="11 12" key="1">
    <citation type="journal article" date="2023" name="Arcadia Sci">
        <title>De novo assembly of a long-read Amblyomma americanum tick genome.</title>
        <authorList>
            <person name="Chou S."/>
            <person name="Poskanzer K.E."/>
            <person name="Rollins M."/>
            <person name="Thuy-Boun P.S."/>
        </authorList>
    </citation>
    <scope>NUCLEOTIDE SEQUENCE [LARGE SCALE GENOMIC DNA]</scope>
    <source>
        <strain evidence="11">F_SG_1</strain>
        <tissue evidence="11">Salivary glands</tissue>
    </source>
</reference>
<evidence type="ECO:0000313" key="11">
    <source>
        <dbReference type="EMBL" id="KAK8787970.1"/>
    </source>
</evidence>
<evidence type="ECO:0000256" key="5">
    <source>
        <dbReference type="PROSITE-ProRule" id="PRU00024"/>
    </source>
</evidence>
<dbReference type="InterPro" id="IPR013783">
    <property type="entry name" value="Ig-like_fold"/>
</dbReference>
<dbReference type="InterPro" id="IPR017907">
    <property type="entry name" value="Znf_RING_CS"/>
</dbReference>
<evidence type="ECO:0008006" key="13">
    <source>
        <dbReference type="Google" id="ProtNLM"/>
    </source>
</evidence>
<keyword evidence="7" id="KW-0175">Coiled coil</keyword>
<evidence type="ECO:0000256" key="8">
    <source>
        <dbReference type="SAM" id="MobiDB-lite"/>
    </source>
</evidence>
<dbReference type="PROSITE" id="PS50119">
    <property type="entry name" value="ZF_BBOX"/>
    <property type="match status" value="1"/>
</dbReference>
<dbReference type="PROSITE" id="PS50194">
    <property type="entry name" value="FILAMIN_REPEAT"/>
    <property type="match status" value="1"/>
</dbReference>
<dbReference type="Pfam" id="PF13445">
    <property type="entry name" value="zf-RING_UBOX"/>
    <property type="match status" value="1"/>
</dbReference>
<dbReference type="SUPFAM" id="SSF81296">
    <property type="entry name" value="E set domains"/>
    <property type="match status" value="1"/>
</dbReference>
<sequence>MSRPANNEFRYKAPHRLDRLDLQCPACLEKLQDPRILPCLHTLCRRCIERLSRCQRRLLSSRPSAARYDTARAICTREEARNALSATESWNNRGPGGHRCDDRCEERTGAGVIVCPTCQNECVVSATQNELPENVLVRQFLGPAPDPLGSWQHSGLKQPASRGKSSSLCDLCAKSRAAVNRCIGCLVSCCTRVRRRQPGGDSRSTWSPAQKRLERGDQNARTMAPLDLKACPLHPMHQMDIFCVTCRRTICASCLSRDHTDHVSSDIGTAKEKVLKRTGLLLTRLQSKMSKLENSANGTLKKTQALSRNASEVTHEVNSFYDGYVSALEARRRELLDEITNFQQVSQKSLRDRSSTLEAALVRARSVHEFGKTLLHFGHEMPEVVLPLVEVLDRAARPIVVMDEKEDISACQPLSLRFRRDKEDHRGEYLVYGAVSRQADPSVVSAVLSFKDPANSQRFGSTKAARLKFLDSSGHPLDVGPEQVRAALFSTKSASKTEAEVTRAVDDPLQLRLEFDTKNAGTHALAVTLDDQPVLGSPFLFKVKSRKPRCAGNRALVASSPERSSAYHADKGFLPQSASKRQRNPGDDDFKASLDKALWEGLSKPCLQPNLSGSDVMSNASSRSSRLYQFTA</sequence>
<feature type="region of interest" description="Disordered" evidence="8">
    <location>
        <begin position="610"/>
        <end position="632"/>
    </location>
</feature>
<dbReference type="SUPFAM" id="SSF57845">
    <property type="entry name" value="B-box zinc-binding domain"/>
    <property type="match status" value="1"/>
</dbReference>
<dbReference type="EMBL" id="JARKHS020001230">
    <property type="protein sequence ID" value="KAK8787970.1"/>
    <property type="molecule type" value="Genomic_DNA"/>
</dbReference>
<evidence type="ECO:0000313" key="12">
    <source>
        <dbReference type="Proteomes" id="UP001321473"/>
    </source>
</evidence>
<keyword evidence="4" id="KW-0862">Zinc</keyword>
<dbReference type="CDD" id="cd19756">
    <property type="entry name" value="Bbox2"/>
    <property type="match status" value="1"/>
</dbReference>
<dbReference type="PANTHER" id="PTHR25462">
    <property type="entry name" value="BONUS, ISOFORM C-RELATED"/>
    <property type="match status" value="1"/>
</dbReference>
<dbReference type="InterPro" id="IPR001841">
    <property type="entry name" value="Znf_RING"/>
</dbReference>
<evidence type="ECO:0000256" key="1">
    <source>
        <dbReference type="ARBA" id="ARBA00022723"/>
    </source>
</evidence>
<dbReference type="PANTHER" id="PTHR25462:SF291">
    <property type="entry name" value="E3 UBIQUITIN-PROTEIN LIGASE TRIM45"/>
    <property type="match status" value="1"/>
</dbReference>
<evidence type="ECO:0000259" key="10">
    <source>
        <dbReference type="PROSITE" id="PS50119"/>
    </source>
</evidence>
<dbReference type="InterPro" id="IPR000315">
    <property type="entry name" value="Znf_B-box"/>
</dbReference>
<evidence type="ECO:0000259" key="9">
    <source>
        <dbReference type="PROSITE" id="PS50089"/>
    </source>
</evidence>
<accession>A0AAQ4FLC6</accession>
<feature type="domain" description="B box-type" evidence="10">
    <location>
        <begin position="226"/>
        <end position="267"/>
    </location>
</feature>